<dbReference type="PROSITE" id="PS50885">
    <property type="entry name" value="HAMP"/>
    <property type="match status" value="1"/>
</dbReference>
<feature type="transmembrane region" description="Helical" evidence="4">
    <location>
        <begin position="25"/>
        <end position="46"/>
    </location>
</feature>
<dbReference type="PANTHER" id="PTHR34220">
    <property type="entry name" value="SENSOR HISTIDINE KINASE YPDA"/>
    <property type="match status" value="1"/>
</dbReference>
<evidence type="ECO:0000256" key="2">
    <source>
        <dbReference type="ARBA" id="ARBA00022553"/>
    </source>
</evidence>
<evidence type="ECO:0000256" key="1">
    <source>
        <dbReference type="ARBA" id="ARBA00004370"/>
    </source>
</evidence>
<comment type="caution">
    <text evidence="6">The sequence shown here is derived from an EMBL/GenBank/DDBJ whole genome shotgun (WGS) entry which is preliminary data.</text>
</comment>
<dbReference type="InterPro" id="IPR010559">
    <property type="entry name" value="Sig_transdc_His_kin_internal"/>
</dbReference>
<reference evidence="6 9" key="1">
    <citation type="submission" date="2018-08" db="EMBL/GenBank/DDBJ databases">
        <title>A genome reference for cultivated species of the human gut microbiota.</title>
        <authorList>
            <person name="Zou Y."/>
            <person name="Xue W."/>
            <person name="Luo G."/>
        </authorList>
    </citation>
    <scope>NUCLEOTIDE SEQUENCE [LARGE SCALE GENOMIC DNA]</scope>
    <source>
        <strain evidence="7 9">AF26-4BH</strain>
        <strain evidence="6">TF05-5AC</strain>
    </source>
</reference>
<dbReference type="EMBL" id="QVLV01000031">
    <property type="protein sequence ID" value="RGE56034.1"/>
    <property type="molecule type" value="Genomic_DNA"/>
</dbReference>
<dbReference type="GO" id="GO:0000155">
    <property type="term" value="F:phosphorelay sensor kinase activity"/>
    <property type="evidence" value="ECO:0007669"/>
    <property type="project" value="InterPro"/>
</dbReference>
<dbReference type="Pfam" id="PF06580">
    <property type="entry name" value="His_kinase"/>
    <property type="match status" value="1"/>
</dbReference>
<feature type="domain" description="HAMP" evidence="5">
    <location>
        <begin position="318"/>
        <end position="371"/>
    </location>
</feature>
<keyword evidence="4" id="KW-0472">Membrane</keyword>
<protein>
    <submittedName>
        <fullName evidence="6">HAMP domain-containing protein</fullName>
    </submittedName>
</protein>
<dbReference type="SUPFAM" id="SSF158472">
    <property type="entry name" value="HAMP domain-like"/>
    <property type="match status" value="1"/>
</dbReference>
<keyword evidence="4" id="KW-0812">Transmembrane</keyword>
<name>A0A3E3HW21_9FIRM</name>
<keyword evidence="8" id="KW-1185">Reference proteome</keyword>
<dbReference type="SUPFAM" id="SSF55874">
    <property type="entry name" value="ATPase domain of HSP90 chaperone/DNA topoisomerase II/histidine kinase"/>
    <property type="match status" value="1"/>
</dbReference>
<dbReference type="Gene3D" id="3.30.565.10">
    <property type="entry name" value="Histidine kinase-like ATPase, C-terminal domain"/>
    <property type="match status" value="1"/>
</dbReference>
<comment type="subcellular location">
    <subcellularLocation>
        <location evidence="1">Membrane</location>
    </subcellularLocation>
</comment>
<dbReference type="PANTHER" id="PTHR34220:SF7">
    <property type="entry name" value="SENSOR HISTIDINE KINASE YPDA"/>
    <property type="match status" value="1"/>
</dbReference>
<keyword evidence="4" id="KW-1133">Transmembrane helix</keyword>
<evidence type="ECO:0000313" key="9">
    <source>
        <dbReference type="Proteomes" id="UP000261166"/>
    </source>
</evidence>
<dbReference type="EMBL" id="QVLU01000015">
    <property type="protein sequence ID" value="RGE70529.1"/>
    <property type="molecule type" value="Genomic_DNA"/>
</dbReference>
<dbReference type="InterPro" id="IPR003660">
    <property type="entry name" value="HAMP_dom"/>
</dbReference>
<dbReference type="AlphaFoldDB" id="A0A3E3HW21"/>
<evidence type="ECO:0000313" key="6">
    <source>
        <dbReference type="EMBL" id="RGE56034.1"/>
    </source>
</evidence>
<dbReference type="Gene3D" id="6.10.340.10">
    <property type="match status" value="1"/>
</dbReference>
<gene>
    <name evidence="7" type="ORF">DWY69_16475</name>
    <name evidence="6" type="ORF">DXC51_26165</name>
</gene>
<dbReference type="OrthoDB" id="9809348at2"/>
<dbReference type="GeneID" id="97990247"/>
<dbReference type="RefSeq" id="WP_021633831.1">
    <property type="nucleotide sequence ID" value="NZ_JBKUNB010000047.1"/>
</dbReference>
<keyword evidence="3" id="KW-0808">Transferase</keyword>
<dbReference type="SMART" id="SM00304">
    <property type="entry name" value="HAMP"/>
    <property type="match status" value="1"/>
</dbReference>
<dbReference type="CDD" id="cd06225">
    <property type="entry name" value="HAMP"/>
    <property type="match status" value="1"/>
</dbReference>
<dbReference type="Proteomes" id="UP000261166">
    <property type="component" value="Unassembled WGS sequence"/>
</dbReference>
<evidence type="ECO:0000256" key="3">
    <source>
        <dbReference type="ARBA" id="ARBA00022679"/>
    </source>
</evidence>
<dbReference type="Proteomes" id="UP000260812">
    <property type="component" value="Unassembled WGS sequence"/>
</dbReference>
<evidence type="ECO:0000259" key="5">
    <source>
        <dbReference type="PROSITE" id="PS50885"/>
    </source>
</evidence>
<evidence type="ECO:0000313" key="8">
    <source>
        <dbReference type="Proteomes" id="UP000260812"/>
    </source>
</evidence>
<organism evidence="6 8">
    <name type="scientific">Eisenbergiella massiliensis</name>
    <dbReference type="NCBI Taxonomy" id="1720294"/>
    <lineage>
        <taxon>Bacteria</taxon>
        <taxon>Bacillati</taxon>
        <taxon>Bacillota</taxon>
        <taxon>Clostridia</taxon>
        <taxon>Lachnospirales</taxon>
        <taxon>Lachnospiraceae</taxon>
        <taxon>Eisenbergiella</taxon>
    </lineage>
</organism>
<sequence>MIYKKLGKSMIKGIGCKKSIRTKQLIIFAVFMAVNVLFSMVLYFLATATVKKSIFDKMDAQADFYLETIDNHLKSTENMLYNMFSDRKLIFLVEHTNLLNAYELRDAYLSEQERIIMLKENNPLVASGIIYLPNAKMKISDSYITDMDADDFEAVRQKYTMSDFPLKYMEGSLFMSSSGVPVYQTRELPAVLFVVEFNEKKIKETLRNFNTIDNSGSFLYQPEQSIFIESGENAGTGNRILELLRPELEEKEEFSDVIKTEEGNYQISVTQSSYLGYFVQYAPEKEVLKNMESYKWLVFIYIIGVASVAVVFSESIEKTIHRPLNKLMEAFSKVEKENLSSGGTEYTGEDEFSYLFEGFNHMQDKTKRLIEELVLQKELAQQAELKQLQAQINPHFLYNSFFSLKNKIKREELEDAEKLASLLGTYFRFLTRNDENCISLKSEVEHARSYTDIQYMRFHDRINVYFEELPKEYESVMVPRLILQPVIENALKYGLEEKEEGGMLRITFRPKEDILEIHVEDNGQMFTDDTLRELREKLEKTDEITGIINIHKRLKLYWGEKSGLEISRSSLGGAHIVIKIFIGK</sequence>
<keyword evidence="2" id="KW-0597">Phosphoprotein</keyword>
<accession>A0A3E3HW21</accession>
<dbReference type="GO" id="GO:0016020">
    <property type="term" value="C:membrane"/>
    <property type="evidence" value="ECO:0007669"/>
    <property type="project" value="UniProtKB-SubCell"/>
</dbReference>
<dbReference type="InterPro" id="IPR036890">
    <property type="entry name" value="HATPase_C_sf"/>
</dbReference>
<evidence type="ECO:0000256" key="4">
    <source>
        <dbReference type="SAM" id="Phobius"/>
    </source>
</evidence>
<proteinExistence type="predicted"/>
<dbReference type="InterPro" id="IPR050640">
    <property type="entry name" value="Bact_2-comp_sensor_kinase"/>
</dbReference>
<evidence type="ECO:0000313" key="7">
    <source>
        <dbReference type="EMBL" id="RGE70529.1"/>
    </source>
</evidence>